<dbReference type="InterPro" id="IPR037278">
    <property type="entry name" value="ARFGAP/RecO"/>
</dbReference>
<feature type="compositionally biased region" description="Polar residues" evidence="6">
    <location>
        <begin position="166"/>
        <end position="175"/>
    </location>
</feature>
<keyword evidence="9" id="KW-1185">Reference proteome</keyword>
<feature type="domain" description="Arf-GAP" evidence="7">
    <location>
        <begin position="14"/>
        <end position="133"/>
    </location>
</feature>
<keyword evidence="3 5" id="KW-0863">Zinc-finger</keyword>
<protein>
    <recommendedName>
        <fullName evidence="7">Arf-GAP domain-containing protein</fullName>
    </recommendedName>
</protein>
<dbReference type="InterPro" id="IPR038508">
    <property type="entry name" value="ArfGAP_dom_sf"/>
</dbReference>
<feature type="compositionally biased region" description="Low complexity" evidence="6">
    <location>
        <begin position="272"/>
        <end position="293"/>
    </location>
</feature>
<feature type="region of interest" description="Disordered" evidence="6">
    <location>
        <begin position="133"/>
        <end position="209"/>
    </location>
</feature>
<feature type="compositionally biased region" description="Basic and acidic residues" evidence="6">
    <location>
        <begin position="186"/>
        <end position="198"/>
    </location>
</feature>
<proteinExistence type="predicted"/>
<dbReference type="GO" id="GO:0005096">
    <property type="term" value="F:GTPase activator activity"/>
    <property type="evidence" value="ECO:0007669"/>
    <property type="project" value="UniProtKB-KW"/>
</dbReference>
<keyword evidence="1" id="KW-0343">GTPase activation</keyword>
<evidence type="ECO:0000313" key="9">
    <source>
        <dbReference type="Proteomes" id="UP000198341"/>
    </source>
</evidence>
<dbReference type="PROSITE" id="PS50115">
    <property type="entry name" value="ARFGAP"/>
    <property type="match status" value="1"/>
</dbReference>
<evidence type="ECO:0000256" key="6">
    <source>
        <dbReference type="SAM" id="MobiDB-lite"/>
    </source>
</evidence>
<dbReference type="GO" id="GO:0008270">
    <property type="term" value="F:zinc ion binding"/>
    <property type="evidence" value="ECO:0007669"/>
    <property type="project" value="UniProtKB-KW"/>
</dbReference>
<evidence type="ECO:0000313" key="8">
    <source>
        <dbReference type="EMBL" id="CCO20089.1"/>
    </source>
</evidence>
<gene>
    <name evidence="8" type="ordered locus">Bathy15g01450</name>
</gene>
<feature type="region of interest" description="Disordered" evidence="6">
    <location>
        <begin position="261"/>
        <end position="428"/>
    </location>
</feature>
<feature type="compositionally biased region" description="Low complexity" evidence="6">
    <location>
        <begin position="377"/>
        <end position="395"/>
    </location>
</feature>
<dbReference type="InterPro" id="IPR001164">
    <property type="entry name" value="ArfGAP_dom"/>
</dbReference>
<dbReference type="SMART" id="SM00105">
    <property type="entry name" value="ArfGap"/>
    <property type="match status" value="1"/>
</dbReference>
<accession>K8EQ76</accession>
<evidence type="ECO:0000256" key="2">
    <source>
        <dbReference type="ARBA" id="ARBA00022723"/>
    </source>
</evidence>
<dbReference type="eggNOG" id="KOG0706">
    <property type="taxonomic scope" value="Eukaryota"/>
</dbReference>
<dbReference type="EMBL" id="FO082264">
    <property type="protein sequence ID" value="CCO20089.1"/>
    <property type="molecule type" value="Genomic_DNA"/>
</dbReference>
<name>K8EQ76_9CHLO</name>
<evidence type="ECO:0000256" key="4">
    <source>
        <dbReference type="ARBA" id="ARBA00022833"/>
    </source>
</evidence>
<dbReference type="AlphaFoldDB" id="K8EQ76"/>
<dbReference type="CDD" id="cd08831">
    <property type="entry name" value="ArfGap_ArfGap2_3_like"/>
    <property type="match status" value="1"/>
</dbReference>
<evidence type="ECO:0000256" key="1">
    <source>
        <dbReference type="ARBA" id="ARBA00022468"/>
    </source>
</evidence>
<dbReference type="GO" id="GO:0000139">
    <property type="term" value="C:Golgi membrane"/>
    <property type="evidence" value="ECO:0007669"/>
    <property type="project" value="GOC"/>
</dbReference>
<evidence type="ECO:0000256" key="3">
    <source>
        <dbReference type="ARBA" id="ARBA00022771"/>
    </source>
</evidence>
<dbReference type="Proteomes" id="UP000198341">
    <property type="component" value="Chromosome 15"/>
</dbReference>
<dbReference type="GeneID" id="19011479"/>
<sequence>MTDAITANTNKDRDELFNSLCRKKGNRLCFDCNTPNPKWTSKNYCVFICLDCSGIHRSLGVHISQVKSANMDRWSRDELDVFKASGGNDAARAFFSQHGWNSNERGRIAQKYTSRAANLYKERLRRECENMRRKGGGISPLQSPTEQGPKTDFFGDPLVSPRAATGSATTKNVKTMENYFPKSPKKKDATTEEKEEAPSKASKPLAASQPMYKKITPVQTSKPKVMVSSTTKKVGLGAKKVGSGGGGLGLGAKKLNAKVDDRLFDQAPGEDVPVNNTSSSNPVSPRSGGVSPRDSSGHVALPPKSNRFAYSEDGFGNASTKNETTTNRNEDGPKYTMGGLESVPMNSRRGASGHVTLDRNAGKKTNIDTRNFGGGSNASSSASRPPSGNNNSSRSAFGASPKYGNSGSGGGFGRNASSSASTSTNPAAAGAANDNYYNATERFAGAKSISSDAFGSGGGSGNRTNNNDDGFGWDANRYAGESGFGSSDIRRGATSPRGDDLDLSASDLMEKISFQAKQDAAAFKNAASRGISGLKNMASSIFDELNR</sequence>
<dbReference type="Pfam" id="PF01412">
    <property type="entry name" value="ArfGap"/>
    <property type="match status" value="1"/>
</dbReference>
<dbReference type="RefSeq" id="XP_007509003.1">
    <property type="nucleotide sequence ID" value="XM_007508941.1"/>
</dbReference>
<feature type="region of interest" description="Disordered" evidence="6">
    <location>
        <begin position="482"/>
        <end position="502"/>
    </location>
</feature>
<organism evidence="8 9">
    <name type="scientific">Bathycoccus prasinos</name>
    <dbReference type="NCBI Taxonomy" id="41875"/>
    <lineage>
        <taxon>Eukaryota</taxon>
        <taxon>Viridiplantae</taxon>
        <taxon>Chlorophyta</taxon>
        <taxon>Mamiellophyceae</taxon>
        <taxon>Mamiellales</taxon>
        <taxon>Bathycoccaceae</taxon>
        <taxon>Bathycoccus</taxon>
    </lineage>
</organism>
<dbReference type="Gene3D" id="1.10.220.150">
    <property type="entry name" value="Arf GTPase activating protein"/>
    <property type="match status" value="1"/>
</dbReference>
<dbReference type="KEGG" id="bpg:Bathy15g01450"/>
<dbReference type="PANTHER" id="PTHR45686:SF4">
    <property type="entry name" value="ADP-RIBOSYLATION FACTOR GTPASE ACTIVATING PROTEIN 3, ISOFORM H"/>
    <property type="match status" value="1"/>
</dbReference>
<keyword evidence="2" id="KW-0479">Metal-binding</keyword>
<keyword evidence="4" id="KW-0862">Zinc</keyword>
<dbReference type="STRING" id="41875.K8EQ76"/>
<reference evidence="8 9" key="1">
    <citation type="submission" date="2011-10" db="EMBL/GenBank/DDBJ databases">
        <authorList>
            <person name="Genoscope - CEA"/>
        </authorList>
    </citation>
    <scope>NUCLEOTIDE SEQUENCE [LARGE SCALE GENOMIC DNA]</scope>
    <source>
        <strain evidence="8 9">RCC 1105</strain>
    </source>
</reference>
<feature type="compositionally biased region" description="Polar residues" evidence="6">
    <location>
        <begin position="317"/>
        <end position="327"/>
    </location>
</feature>
<feature type="compositionally biased region" description="Low complexity" evidence="6">
    <location>
        <begin position="199"/>
        <end position="208"/>
    </location>
</feature>
<evidence type="ECO:0000256" key="5">
    <source>
        <dbReference type="PROSITE-ProRule" id="PRU00288"/>
    </source>
</evidence>
<dbReference type="PANTHER" id="PTHR45686">
    <property type="entry name" value="ADP-RIBOSYLATION FACTOR GTPASE ACTIVATING PROTEIN 3, ISOFORM H-RELATED"/>
    <property type="match status" value="1"/>
</dbReference>
<feature type="compositionally biased region" description="Basic and acidic residues" evidence="6">
    <location>
        <begin position="356"/>
        <end position="367"/>
    </location>
</feature>
<evidence type="ECO:0000259" key="7">
    <source>
        <dbReference type="PROSITE" id="PS50115"/>
    </source>
</evidence>
<dbReference type="SUPFAM" id="SSF57863">
    <property type="entry name" value="ArfGap/RecO-like zinc finger"/>
    <property type="match status" value="1"/>
</dbReference>
<feature type="compositionally biased region" description="Low complexity" evidence="6">
    <location>
        <begin position="414"/>
        <end position="428"/>
    </location>
</feature>
<dbReference type="GO" id="GO:0048205">
    <property type="term" value="P:COPI coating of Golgi vesicle"/>
    <property type="evidence" value="ECO:0007669"/>
    <property type="project" value="TreeGrafter"/>
</dbReference>
<dbReference type="PRINTS" id="PR00405">
    <property type="entry name" value="REVINTRACTNG"/>
</dbReference>
<dbReference type="OrthoDB" id="10266696at2759"/>